<sequence length="242" mass="28108">MKKKHFKISIVTILAALAITALIYTGVIWPNSIFASKYPVHGIDISHHQNEIDWDKVKDENIKFVFIKATEGKDFKDRLFEENWVKTKEAGLIRGAYHFFTFGSAGSDQATNFIRSVPIEDKVLPPVIDLEFDGNSKSVPSPEVVKKELRNFIHSIEEHYKQEPILYLTYDSYSQFIKGDFLEYPIWIRDIVKQPSFKNGREWLFWQYSNRGKIDGIEGYVDVNVFHSDLTELEKLLSPNKD</sequence>
<dbReference type="InterPro" id="IPR018077">
    <property type="entry name" value="Glyco_hydro_fam25_subgr"/>
</dbReference>
<dbReference type="CDD" id="cd06413">
    <property type="entry name" value="GH25_muramidase_1"/>
    <property type="match status" value="1"/>
</dbReference>
<reference evidence="4 5" key="1">
    <citation type="submission" date="2020-08" db="EMBL/GenBank/DDBJ databases">
        <title>Genomic Encyclopedia of Type Strains, Phase IV (KMG-IV): sequencing the most valuable type-strain genomes for metagenomic binning, comparative biology and taxonomic classification.</title>
        <authorList>
            <person name="Goeker M."/>
        </authorList>
    </citation>
    <scope>NUCLEOTIDE SEQUENCE [LARGE SCALE GENOMIC DNA]</scope>
    <source>
        <strain evidence="4 5">DSM 103526</strain>
    </source>
</reference>
<evidence type="ECO:0000313" key="5">
    <source>
        <dbReference type="Proteomes" id="UP000579281"/>
    </source>
</evidence>
<dbReference type="PROSITE" id="PS51904">
    <property type="entry name" value="GLYCOSYL_HYDROL_F25_2"/>
    <property type="match status" value="1"/>
</dbReference>
<evidence type="ECO:0000313" key="4">
    <source>
        <dbReference type="EMBL" id="MBB6217363.1"/>
    </source>
</evidence>
<dbReference type="Gene3D" id="3.20.20.80">
    <property type="entry name" value="Glycosidases"/>
    <property type="match status" value="1"/>
</dbReference>
<evidence type="ECO:0000256" key="2">
    <source>
        <dbReference type="ARBA" id="ARBA00022801"/>
    </source>
</evidence>
<proteinExistence type="inferred from homology"/>
<keyword evidence="3" id="KW-0326">Glycosidase</keyword>
<evidence type="ECO:0000256" key="3">
    <source>
        <dbReference type="ARBA" id="ARBA00023295"/>
    </source>
</evidence>
<dbReference type="SUPFAM" id="SSF51445">
    <property type="entry name" value="(Trans)glycosidases"/>
    <property type="match status" value="1"/>
</dbReference>
<protein>
    <submittedName>
        <fullName evidence="4">Lysozyme</fullName>
    </submittedName>
</protein>
<name>A0A841KVE8_9FIRM</name>
<dbReference type="Pfam" id="PF01183">
    <property type="entry name" value="Glyco_hydro_25"/>
    <property type="match status" value="1"/>
</dbReference>
<dbReference type="Proteomes" id="UP000579281">
    <property type="component" value="Unassembled WGS sequence"/>
</dbReference>
<dbReference type="InterPro" id="IPR002053">
    <property type="entry name" value="Glyco_hydro_25"/>
</dbReference>
<gene>
    <name evidence="4" type="ORF">HNQ80_003482</name>
</gene>
<organism evidence="4 5">
    <name type="scientific">Anaerosolibacter carboniphilus</name>
    <dbReference type="NCBI Taxonomy" id="1417629"/>
    <lineage>
        <taxon>Bacteria</taxon>
        <taxon>Bacillati</taxon>
        <taxon>Bacillota</taxon>
        <taxon>Clostridia</taxon>
        <taxon>Peptostreptococcales</taxon>
        <taxon>Thermotaleaceae</taxon>
        <taxon>Anaerosolibacter</taxon>
    </lineage>
</organism>
<dbReference type="GO" id="GO:0016052">
    <property type="term" value="P:carbohydrate catabolic process"/>
    <property type="evidence" value="ECO:0007669"/>
    <property type="project" value="TreeGrafter"/>
</dbReference>
<accession>A0A841KVE8</accession>
<comment type="similarity">
    <text evidence="1">Belongs to the glycosyl hydrolase 25 family.</text>
</comment>
<dbReference type="PANTHER" id="PTHR34135">
    <property type="entry name" value="LYSOZYME"/>
    <property type="match status" value="1"/>
</dbReference>
<dbReference type="GO" id="GO:0003796">
    <property type="term" value="F:lysozyme activity"/>
    <property type="evidence" value="ECO:0007669"/>
    <property type="project" value="InterPro"/>
</dbReference>
<dbReference type="InterPro" id="IPR017853">
    <property type="entry name" value="GH"/>
</dbReference>
<dbReference type="GO" id="GO:0016998">
    <property type="term" value="P:cell wall macromolecule catabolic process"/>
    <property type="evidence" value="ECO:0007669"/>
    <property type="project" value="InterPro"/>
</dbReference>
<dbReference type="AlphaFoldDB" id="A0A841KVE8"/>
<dbReference type="SMART" id="SM00641">
    <property type="entry name" value="Glyco_25"/>
    <property type="match status" value="1"/>
</dbReference>
<dbReference type="EMBL" id="JACHEN010000023">
    <property type="protein sequence ID" value="MBB6217363.1"/>
    <property type="molecule type" value="Genomic_DNA"/>
</dbReference>
<dbReference type="RefSeq" id="WP_184311864.1">
    <property type="nucleotide sequence ID" value="NZ_JACHEN010000023.1"/>
</dbReference>
<evidence type="ECO:0000256" key="1">
    <source>
        <dbReference type="ARBA" id="ARBA00010646"/>
    </source>
</evidence>
<dbReference type="GO" id="GO:0009253">
    <property type="term" value="P:peptidoglycan catabolic process"/>
    <property type="evidence" value="ECO:0007669"/>
    <property type="project" value="InterPro"/>
</dbReference>
<keyword evidence="5" id="KW-1185">Reference proteome</keyword>
<dbReference type="PANTHER" id="PTHR34135:SF2">
    <property type="entry name" value="LYSOZYME"/>
    <property type="match status" value="1"/>
</dbReference>
<comment type="caution">
    <text evidence="4">The sequence shown here is derived from an EMBL/GenBank/DDBJ whole genome shotgun (WGS) entry which is preliminary data.</text>
</comment>
<keyword evidence="2" id="KW-0378">Hydrolase</keyword>